<evidence type="ECO:0000313" key="5">
    <source>
        <dbReference type="Proteomes" id="UP000281098"/>
    </source>
</evidence>
<protein>
    <recommendedName>
        <fullName evidence="1">chorismate mutase</fullName>
        <ecNumber evidence="1">5.4.99.5</ecNumber>
    </recommendedName>
</protein>
<evidence type="ECO:0000256" key="1">
    <source>
        <dbReference type="ARBA" id="ARBA00012404"/>
    </source>
</evidence>
<organism evidence="4 5">
    <name type="scientific">Burkholderia stagnalis</name>
    <dbReference type="NCBI Taxonomy" id="1503054"/>
    <lineage>
        <taxon>Bacteria</taxon>
        <taxon>Pseudomonadati</taxon>
        <taxon>Pseudomonadota</taxon>
        <taxon>Betaproteobacteria</taxon>
        <taxon>Burkholderiales</taxon>
        <taxon>Burkholderiaceae</taxon>
        <taxon>Burkholderia</taxon>
        <taxon>Burkholderia cepacia complex</taxon>
    </lineage>
</organism>
<dbReference type="PANTHER" id="PTHR38041">
    <property type="entry name" value="CHORISMATE MUTASE"/>
    <property type="match status" value="1"/>
</dbReference>
<dbReference type="PANTHER" id="PTHR38041:SF1">
    <property type="entry name" value="CHORISMATE MUTASE"/>
    <property type="match status" value="1"/>
</dbReference>
<dbReference type="Pfam" id="PF01817">
    <property type="entry name" value="CM_2"/>
    <property type="match status" value="1"/>
</dbReference>
<dbReference type="EMBL" id="QTPM01000036">
    <property type="protein sequence ID" value="RQY87447.1"/>
    <property type="molecule type" value="Genomic_DNA"/>
</dbReference>
<gene>
    <name evidence="4" type="ORF">DF017_24925</name>
</gene>
<dbReference type="InterPro" id="IPR036979">
    <property type="entry name" value="CM_dom_sf"/>
</dbReference>
<evidence type="ECO:0000259" key="3">
    <source>
        <dbReference type="PROSITE" id="PS51168"/>
    </source>
</evidence>
<dbReference type="EC" id="5.4.99.5" evidence="1"/>
<dbReference type="SUPFAM" id="SSF48600">
    <property type="entry name" value="Chorismate mutase II"/>
    <property type="match status" value="1"/>
</dbReference>
<dbReference type="Proteomes" id="UP000281098">
    <property type="component" value="Unassembled WGS sequence"/>
</dbReference>
<accession>A0ABX9YLK7</accession>
<reference evidence="4 5" key="1">
    <citation type="submission" date="2018-08" db="EMBL/GenBank/DDBJ databases">
        <title>Comparative analysis of Burkholderia isolates from Puerto Rico.</title>
        <authorList>
            <person name="Hall C."/>
            <person name="Sahl J."/>
            <person name="Wagner D."/>
        </authorList>
    </citation>
    <scope>NUCLEOTIDE SEQUENCE [LARGE SCALE GENOMIC DNA]</scope>
    <source>
        <strain evidence="4 5">Bp8966</strain>
    </source>
</reference>
<proteinExistence type="predicted"/>
<feature type="domain" description="Chorismate mutase" evidence="3">
    <location>
        <begin position="14"/>
        <end position="105"/>
    </location>
</feature>
<dbReference type="InterPro" id="IPR051331">
    <property type="entry name" value="Chorismate_mutase-related"/>
</dbReference>
<evidence type="ECO:0000256" key="2">
    <source>
        <dbReference type="ARBA" id="ARBA00023235"/>
    </source>
</evidence>
<comment type="caution">
    <text evidence="4">The sequence shown here is derived from an EMBL/GenBank/DDBJ whole genome shotgun (WGS) entry which is preliminary data.</text>
</comment>
<dbReference type="Gene3D" id="1.20.59.10">
    <property type="entry name" value="Chorismate mutase"/>
    <property type="match status" value="1"/>
</dbReference>
<keyword evidence="5" id="KW-1185">Reference proteome</keyword>
<name>A0ABX9YLK7_9BURK</name>
<evidence type="ECO:0000313" key="4">
    <source>
        <dbReference type="EMBL" id="RQY87447.1"/>
    </source>
</evidence>
<dbReference type="InterPro" id="IPR036263">
    <property type="entry name" value="Chorismate_II_sf"/>
</dbReference>
<dbReference type="SMART" id="SM00830">
    <property type="entry name" value="CM_2"/>
    <property type="match status" value="1"/>
</dbReference>
<dbReference type="InterPro" id="IPR002701">
    <property type="entry name" value="CM_II_prokaryot"/>
</dbReference>
<keyword evidence="2" id="KW-0413">Isomerase</keyword>
<dbReference type="PROSITE" id="PS51168">
    <property type="entry name" value="CHORISMATE_MUT_2"/>
    <property type="match status" value="1"/>
</dbReference>
<sequence length="109" mass="12196">MNLRGGSPPLRHRNGLPMSLNNLRQRIDALDDEIIERLGARLDLVREVAVLKQQSATPVMQPGRVDEVKARCRARGAPLELRGEFVDALYDLIIGEACRIEYEAMSGNE</sequence>